<feature type="region of interest" description="Disordered" evidence="1">
    <location>
        <begin position="1"/>
        <end position="24"/>
    </location>
</feature>
<reference evidence="3" key="1">
    <citation type="submission" date="2020-06" db="EMBL/GenBank/DDBJ databases">
        <authorList>
            <person name="Li T."/>
            <person name="Hu X."/>
            <person name="Zhang T."/>
            <person name="Song X."/>
            <person name="Zhang H."/>
            <person name="Dai N."/>
            <person name="Sheng W."/>
            <person name="Hou X."/>
            <person name="Wei L."/>
        </authorList>
    </citation>
    <scope>NUCLEOTIDE SEQUENCE</scope>
    <source>
        <strain evidence="3">K16</strain>
        <tissue evidence="3">Leaf</tissue>
    </source>
</reference>
<accession>A0AAE1XFW1</accession>
<evidence type="ECO:0000259" key="2">
    <source>
        <dbReference type="PROSITE" id="PS50191"/>
    </source>
</evidence>
<dbReference type="EMBL" id="JACGWL010000001">
    <property type="protein sequence ID" value="KAK4410697.1"/>
    <property type="molecule type" value="Genomic_DNA"/>
</dbReference>
<gene>
    <name evidence="3" type="ORF">Sango_0142700</name>
</gene>
<dbReference type="SUPFAM" id="SSF52087">
    <property type="entry name" value="CRAL/TRIO domain"/>
    <property type="match status" value="1"/>
</dbReference>
<dbReference type="InterPro" id="IPR001251">
    <property type="entry name" value="CRAL-TRIO_dom"/>
</dbReference>
<evidence type="ECO:0000313" key="4">
    <source>
        <dbReference type="Proteomes" id="UP001289374"/>
    </source>
</evidence>
<dbReference type="Pfam" id="PF03765">
    <property type="entry name" value="CRAL_TRIO_N"/>
    <property type="match status" value="1"/>
</dbReference>
<dbReference type="SMART" id="SM00516">
    <property type="entry name" value="SEC14"/>
    <property type="match status" value="1"/>
</dbReference>
<dbReference type="InterPro" id="IPR011074">
    <property type="entry name" value="CRAL/TRIO_N_dom"/>
</dbReference>
<name>A0AAE1XFW1_9LAMI</name>
<dbReference type="InterPro" id="IPR036273">
    <property type="entry name" value="CRAL/TRIO_N_dom_sf"/>
</dbReference>
<reference evidence="3" key="2">
    <citation type="journal article" date="2024" name="Plant">
        <title>Genomic evolution and insights into agronomic trait innovations of Sesamum species.</title>
        <authorList>
            <person name="Miao H."/>
            <person name="Wang L."/>
            <person name="Qu L."/>
            <person name="Liu H."/>
            <person name="Sun Y."/>
            <person name="Le M."/>
            <person name="Wang Q."/>
            <person name="Wei S."/>
            <person name="Zheng Y."/>
            <person name="Lin W."/>
            <person name="Duan Y."/>
            <person name="Cao H."/>
            <person name="Xiong S."/>
            <person name="Wang X."/>
            <person name="Wei L."/>
            <person name="Li C."/>
            <person name="Ma Q."/>
            <person name="Ju M."/>
            <person name="Zhao R."/>
            <person name="Li G."/>
            <person name="Mu C."/>
            <person name="Tian Q."/>
            <person name="Mei H."/>
            <person name="Zhang T."/>
            <person name="Gao T."/>
            <person name="Zhang H."/>
        </authorList>
    </citation>
    <scope>NUCLEOTIDE SEQUENCE</scope>
    <source>
        <strain evidence="3">K16</strain>
    </source>
</reference>
<dbReference type="Pfam" id="PF00650">
    <property type="entry name" value="CRAL_TRIO"/>
    <property type="match status" value="1"/>
</dbReference>
<feature type="domain" description="CRAL-TRIO" evidence="2">
    <location>
        <begin position="150"/>
        <end position="312"/>
    </location>
</feature>
<evidence type="ECO:0000313" key="3">
    <source>
        <dbReference type="EMBL" id="KAK4410697.1"/>
    </source>
</evidence>
<protein>
    <submittedName>
        <fullName evidence="3">CRAL-TRIO domain-containing protein</fullName>
    </submittedName>
</protein>
<dbReference type="SMART" id="SM01100">
    <property type="entry name" value="CRAL_TRIO_N"/>
    <property type="match status" value="1"/>
</dbReference>
<dbReference type="Proteomes" id="UP001289374">
    <property type="component" value="Unassembled WGS sequence"/>
</dbReference>
<feature type="compositionally biased region" description="Basic and acidic residues" evidence="1">
    <location>
        <begin position="9"/>
        <end position="24"/>
    </location>
</feature>
<dbReference type="PROSITE" id="PS50191">
    <property type="entry name" value="CRAL_TRIO"/>
    <property type="match status" value="1"/>
</dbReference>
<dbReference type="PANTHER" id="PTHR46277">
    <property type="entry name" value="OS03G0850700 PROTEIN"/>
    <property type="match status" value="1"/>
</dbReference>
<dbReference type="CDD" id="cd00170">
    <property type="entry name" value="SEC14"/>
    <property type="match status" value="1"/>
</dbReference>
<dbReference type="InterPro" id="IPR036865">
    <property type="entry name" value="CRAL-TRIO_dom_sf"/>
</dbReference>
<dbReference type="SUPFAM" id="SSF46938">
    <property type="entry name" value="CRAL/TRIO N-terminal domain"/>
    <property type="match status" value="1"/>
</dbReference>
<comment type="caution">
    <text evidence="3">The sequence shown here is derived from an EMBL/GenBank/DDBJ whole genome shotgun (WGS) entry which is preliminary data.</text>
</comment>
<dbReference type="PANTHER" id="PTHR46277:SF19">
    <property type="entry name" value="RANDOM SLUG PROTEIN 5-LIKE"/>
    <property type="match status" value="1"/>
</dbReference>
<dbReference type="AlphaFoldDB" id="A0AAE1XFW1"/>
<proteinExistence type="predicted"/>
<evidence type="ECO:0000256" key="1">
    <source>
        <dbReference type="SAM" id="MobiDB-lite"/>
    </source>
</evidence>
<organism evidence="3 4">
    <name type="scientific">Sesamum angolense</name>
    <dbReference type="NCBI Taxonomy" id="2727404"/>
    <lineage>
        <taxon>Eukaryota</taxon>
        <taxon>Viridiplantae</taxon>
        <taxon>Streptophyta</taxon>
        <taxon>Embryophyta</taxon>
        <taxon>Tracheophyta</taxon>
        <taxon>Spermatophyta</taxon>
        <taxon>Magnoliopsida</taxon>
        <taxon>eudicotyledons</taxon>
        <taxon>Gunneridae</taxon>
        <taxon>Pentapetalae</taxon>
        <taxon>asterids</taxon>
        <taxon>lamiids</taxon>
        <taxon>Lamiales</taxon>
        <taxon>Pedaliaceae</taxon>
        <taxon>Sesamum</taxon>
    </lineage>
</organism>
<keyword evidence="4" id="KW-1185">Reference proteome</keyword>
<dbReference type="Gene3D" id="3.40.525.10">
    <property type="entry name" value="CRAL-TRIO lipid binding domain"/>
    <property type="match status" value="1"/>
</dbReference>
<sequence>MNCLKKQGKLKDKKEDSDTDSNRKEDIETISVEVGSFCLTARAVKLEKIHAIQDYKSQMMRKEEEEIFYSPEKMEERNGVVHTVDEEEKKRLVHMRSIVENQDPTCKDTDDLTLRRFLRARDLDVEKASAMFMKYFKWRRKFVPKGFISTSEVTNQLEPKKVCLQGTDKRGCPVSVLFGARHFPCKGGMDELNRFIVFVLDKLCSRIPDGQEKLTIIADLQGYGYSNSDFRGYLAIFTILQDYYPERLGKMLIIHSPYIFMTLWKIIHPFIDENTRKKIIFVETKKLQATLLEEIDKSQLPEIYGGKLQLVPIQDA</sequence>